<dbReference type="OrthoDB" id="9798104at2"/>
<evidence type="ECO:0000313" key="6">
    <source>
        <dbReference type="EMBL" id="TFZ41671.1"/>
    </source>
</evidence>
<feature type="domain" description="HTH crp-type" evidence="5">
    <location>
        <begin position="151"/>
        <end position="224"/>
    </location>
</feature>
<dbReference type="PANTHER" id="PTHR24567">
    <property type="entry name" value="CRP FAMILY TRANSCRIPTIONAL REGULATORY PROTEIN"/>
    <property type="match status" value="1"/>
</dbReference>
<keyword evidence="2" id="KW-0238">DNA-binding</keyword>
<dbReference type="SMART" id="SM00100">
    <property type="entry name" value="cNMP"/>
    <property type="match status" value="1"/>
</dbReference>
<dbReference type="SMART" id="SM00419">
    <property type="entry name" value="HTH_CRP"/>
    <property type="match status" value="1"/>
</dbReference>
<dbReference type="Gene3D" id="1.10.10.10">
    <property type="entry name" value="Winged helix-like DNA-binding domain superfamily/Winged helix DNA-binding domain"/>
    <property type="match status" value="1"/>
</dbReference>
<feature type="domain" description="Cyclic nucleotide-binding" evidence="4">
    <location>
        <begin position="17"/>
        <end position="137"/>
    </location>
</feature>
<dbReference type="GO" id="GO:0003700">
    <property type="term" value="F:DNA-binding transcription factor activity"/>
    <property type="evidence" value="ECO:0007669"/>
    <property type="project" value="InterPro"/>
</dbReference>
<evidence type="ECO:0000259" key="5">
    <source>
        <dbReference type="PROSITE" id="PS51063"/>
    </source>
</evidence>
<evidence type="ECO:0000313" key="7">
    <source>
        <dbReference type="Proteomes" id="UP000298381"/>
    </source>
</evidence>
<name>A0A4Z0D9T6_9FIRM</name>
<dbReference type="PANTHER" id="PTHR24567:SF28">
    <property type="entry name" value="LISTERIOLYSIN REGULATORY PROTEIN"/>
    <property type="match status" value="1"/>
</dbReference>
<dbReference type="GO" id="GO:0003677">
    <property type="term" value="F:DNA binding"/>
    <property type="evidence" value="ECO:0007669"/>
    <property type="project" value="UniProtKB-KW"/>
</dbReference>
<keyword evidence="1" id="KW-0805">Transcription regulation</keyword>
<dbReference type="PRINTS" id="PR00034">
    <property type="entry name" value="HTHCRP"/>
</dbReference>
<dbReference type="Pfam" id="PF00027">
    <property type="entry name" value="cNMP_binding"/>
    <property type="match status" value="1"/>
</dbReference>
<protein>
    <submittedName>
        <fullName evidence="6">Crp/Fnr family transcriptional regulator</fullName>
    </submittedName>
</protein>
<dbReference type="RefSeq" id="WP_135269830.1">
    <property type="nucleotide sequence ID" value="NZ_SRIB01000001.1"/>
</dbReference>
<dbReference type="AlphaFoldDB" id="A0A4Z0D9T6"/>
<reference evidence="6 7" key="1">
    <citation type="submission" date="2019-03" db="EMBL/GenBank/DDBJ databases">
        <title>Draft genome sequence data and analysis of a Fermenting Bacterium, Soehngenia longevitae strain 1933PT, isolated from petroleum reservoir in Azerbaijan.</title>
        <authorList>
            <person name="Grouzdev D.S."/>
            <person name="Bidzhieva S.K."/>
            <person name="Sokolova D.S."/>
            <person name="Tourova T.P."/>
            <person name="Poltaraus A.B."/>
            <person name="Nazina T.N."/>
        </authorList>
    </citation>
    <scope>NUCLEOTIDE SEQUENCE [LARGE SCALE GENOMIC DNA]</scope>
    <source>
        <strain evidence="6 7">1933P</strain>
    </source>
</reference>
<dbReference type="InterPro" id="IPR036388">
    <property type="entry name" value="WH-like_DNA-bd_sf"/>
</dbReference>
<dbReference type="InterPro" id="IPR050397">
    <property type="entry name" value="Env_Response_Regulators"/>
</dbReference>
<dbReference type="EMBL" id="SRIB01000001">
    <property type="protein sequence ID" value="TFZ41671.1"/>
    <property type="molecule type" value="Genomic_DNA"/>
</dbReference>
<dbReference type="InterPro" id="IPR018335">
    <property type="entry name" value="Tscrpt_reg_HTH_Crp-type_CS"/>
</dbReference>
<evidence type="ECO:0000256" key="2">
    <source>
        <dbReference type="ARBA" id="ARBA00023125"/>
    </source>
</evidence>
<dbReference type="Gene3D" id="2.60.120.10">
    <property type="entry name" value="Jelly Rolls"/>
    <property type="match status" value="1"/>
</dbReference>
<accession>A0A4Z0D9T6</accession>
<dbReference type="InterPro" id="IPR036390">
    <property type="entry name" value="WH_DNA-bd_sf"/>
</dbReference>
<dbReference type="PROSITE" id="PS51063">
    <property type="entry name" value="HTH_CRP_2"/>
    <property type="match status" value="1"/>
</dbReference>
<dbReference type="SUPFAM" id="SSF46785">
    <property type="entry name" value="Winged helix' DNA-binding domain"/>
    <property type="match status" value="1"/>
</dbReference>
<proteinExistence type="predicted"/>
<dbReference type="CDD" id="cd00038">
    <property type="entry name" value="CAP_ED"/>
    <property type="match status" value="1"/>
</dbReference>
<dbReference type="Pfam" id="PF13545">
    <property type="entry name" value="HTH_Crp_2"/>
    <property type="match status" value="1"/>
</dbReference>
<dbReference type="InterPro" id="IPR012318">
    <property type="entry name" value="HTH_CRP"/>
</dbReference>
<dbReference type="GO" id="GO:0005829">
    <property type="term" value="C:cytosol"/>
    <property type="evidence" value="ECO:0007669"/>
    <property type="project" value="TreeGrafter"/>
</dbReference>
<keyword evidence="7" id="KW-1185">Reference proteome</keyword>
<dbReference type="InterPro" id="IPR018490">
    <property type="entry name" value="cNMP-bd_dom_sf"/>
</dbReference>
<dbReference type="InterPro" id="IPR000595">
    <property type="entry name" value="cNMP-bd_dom"/>
</dbReference>
<organism evidence="6 7">
    <name type="scientific">Soehngenia longivitae</name>
    <dbReference type="NCBI Taxonomy" id="2562294"/>
    <lineage>
        <taxon>Bacteria</taxon>
        <taxon>Bacillati</taxon>
        <taxon>Bacillota</taxon>
        <taxon>Tissierellia</taxon>
        <taxon>Tissierellales</taxon>
        <taxon>Tissierellaceae</taxon>
        <taxon>Soehngenia</taxon>
    </lineage>
</organism>
<dbReference type="InterPro" id="IPR014710">
    <property type="entry name" value="RmlC-like_jellyroll"/>
</dbReference>
<evidence type="ECO:0000256" key="1">
    <source>
        <dbReference type="ARBA" id="ARBA00023015"/>
    </source>
</evidence>
<evidence type="ECO:0000256" key="3">
    <source>
        <dbReference type="ARBA" id="ARBA00023163"/>
    </source>
</evidence>
<dbReference type="SUPFAM" id="SSF51206">
    <property type="entry name" value="cAMP-binding domain-like"/>
    <property type="match status" value="1"/>
</dbReference>
<comment type="caution">
    <text evidence="6">The sequence shown here is derived from an EMBL/GenBank/DDBJ whole genome shotgun (WGS) entry which is preliminary data.</text>
</comment>
<gene>
    <name evidence="6" type="ORF">E4100_00615</name>
</gene>
<dbReference type="PROSITE" id="PS50042">
    <property type="entry name" value="CNMP_BINDING_3"/>
    <property type="match status" value="1"/>
</dbReference>
<evidence type="ECO:0000259" key="4">
    <source>
        <dbReference type="PROSITE" id="PS50042"/>
    </source>
</evidence>
<sequence length="231" mass="25854">MSQCNHTHGLCVTKVPIFSELSNEKLLEINSLVQKKEYKSGDIIYHEGDPSEYLYIIESGLVKLFKIGKNGNEYILRLLKSGQFFGELVLFKDDVLNSSAEAIGDCSICIIHKNDLEQLIKNSSEISYSILAAVTNRLNQAEIQLQSIVLEDAMEKTLRLLLELVKEDGIKNEEGILIDLPLSRAGLASLIGISNETLSRKLSELQEEGTLLIKGQKQILLKIPLRDDQLK</sequence>
<keyword evidence="3" id="KW-0804">Transcription</keyword>
<dbReference type="PROSITE" id="PS00042">
    <property type="entry name" value="HTH_CRP_1"/>
    <property type="match status" value="1"/>
</dbReference>
<dbReference type="Proteomes" id="UP000298381">
    <property type="component" value="Unassembled WGS sequence"/>
</dbReference>